<reference evidence="14" key="2">
    <citation type="submission" date="2014-01" db="EMBL/GenBank/DDBJ databases">
        <authorList>
            <person name="Li F.-W."/>
        </authorList>
    </citation>
    <scope>NUCLEOTIDE SEQUENCE</scope>
</reference>
<feature type="domain" description="PAS" evidence="13">
    <location>
        <begin position="620"/>
        <end position="691"/>
    </location>
</feature>
<dbReference type="GO" id="GO:0000155">
    <property type="term" value="F:phosphorelay sensor kinase activity"/>
    <property type="evidence" value="ECO:0007669"/>
    <property type="project" value="InterPro"/>
</dbReference>
<evidence type="ECO:0000259" key="12">
    <source>
        <dbReference type="PROSITE" id="PS50109"/>
    </source>
</evidence>
<dbReference type="FunFam" id="3.30.450.20:FF:000034">
    <property type="entry name" value="Phytochrome"/>
    <property type="match status" value="1"/>
</dbReference>
<dbReference type="Pfam" id="PF01590">
    <property type="entry name" value="GAF"/>
    <property type="match status" value="1"/>
</dbReference>
<dbReference type="GO" id="GO:0042803">
    <property type="term" value="F:protein homodimerization activity"/>
    <property type="evidence" value="ECO:0007669"/>
    <property type="project" value="InterPro"/>
</dbReference>
<evidence type="ECO:0000259" key="11">
    <source>
        <dbReference type="PROSITE" id="PS50046"/>
    </source>
</evidence>
<keyword evidence="3 8" id="KW-0716">Sensory transduction</keyword>
<dbReference type="FunFam" id="3.30.450.270:FF:000001">
    <property type="entry name" value="Phytochrome"/>
    <property type="match status" value="1"/>
</dbReference>
<dbReference type="Pfam" id="PF00512">
    <property type="entry name" value="HisKA"/>
    <property type="match status" value="1"/>
</dbReference>
<dbReference type="PIRSF" id="PIRSF000084">
    <property type="entry name" value="Phytochrome"/>
    <property type="match status" value="1"/>
</dbReference>
<dbReference type="EMBL" id="KJ195172">
    <property type="protein sequence ID" value="AHZ63973.1"/>
    <property type="molecule type" value="mRNA"/>
</dbReference>
<keyword evidence="4 8" id="KW-0157">Chromophore</keyword>
<dbReference type="InterPro" id="IPR001294">
    <property type="entry name" value="Phytochrome"/>
</dbReference>
<dbReference type="PANTHER" id="PTHR47876:SF3">
    <property type="entry name" value="PHYTOCHROME 1"/>
    <property type="match status" value="1"/>
</dbReference>
<feature type="compositionally biased region" description="Low complexity" evidence="10">
    <location>
        <begin position="1"/>
        <end position="14"/>
    </location>
</feature>
<dbReference type="SMART" id="SM00091">
    <property type="entry name" value="PAS"/>
    <property type="match status" value="2"/>
</dbReference>
<dbReference type="InterPro" id="IPR003018">
    <property type="entry name" value="GAF"/>
</dbReference>
<proteinExistence type="evidence at transcript level"/>
<reference evidence="14" key="1">
    <citation type="journal article" date="2014" name="Proc. Natl. Acad. Sci. U.S.A.">
        <title>Horizontal transfer of an adaptive chimeric photoreceptor from bryophytes to ferns.</title>
        <authorList>
            <person name="Li F.W."/>
            <person name="Villarreal J.C."/>
            <person name="Kelly S."/>
            <person name="Rothfels C.J."/>
            <person name="Melkonian M."/>
            <person name="Frangedakis E."/>
            <person name="Ruhsam M."/>
            <person name="Sigel E.M."/>
            <person name="Der J.P."/>
            <person name="Pittermann J."/>
            <person name="Burge D.O."/>
            <person name="Pokorny L."/>
            <person name="Larsson A."/>
            <person name="Chen T."/>
            <person name="Weststrand S."/>
            <person name="Thomas P."/>
            <person name="Carpenter E."/>
            <person name="Zhang Y."/>
            <person name="Tian Z."/>
            <person name="Chen L."/>
            <person name="Yan Z."/>
            <person name="Zhu Y."/>
            <person name="Sun X."/>
            <person name="Wang J."/>
            <person name="Stevenson D.W."/>
            <person name="Crandall-Stotler B.J."/>
            <person name="Shaw A.J."/>
            <person name="Deyholos M.K."/>
            <person name="Soltis D.E."/>
            <person name="Graham S.W."/>
            <person name="Windham M.D."/>
            <person name="Langdale J.A."/>
            <person name="Wong G.K."/>
            <person name="Mathews S."/>
            <person name="Pryer K.M."/>
        </authorList>
    </citation>
    <scope>NUCLEOTIDE SEQUENCE</scope>
</reference>
<evidence type="ECO:0000256" key="5">
    <source>
        <dbReference type="ARBA" id="ARBA00023015"/>
    </source>
</evidence>
<keyword evidence="6 8" id="KW-0804">Transcription</keyword>
<dbReference type="InterPro" id="IPR013654">
    <property type="entry name" value="PAS_2"/>
</dbReference>
<dbReference type="SUPFAM" id="SSF55874">
    <property type="entry name" value="ATPase domain of HSP90 chaperone/DNA topoisomerase II/histidine kinase"/>
    <property type="match status" value="1"/>
</dbReference>
<evidence type="ECO:0000256" key="7">
    <source>
        <dbReference type="ARBA" id="ARBA00023170"/>
    </source>
</evidence>
<dbReference type="NCBIfam" id="TIGR00229">
    <property type="entry name" value="sensory_box"/>
    <property type="match status" value="1"/>
</dbReference>
<dbReference type="CDD" id="cd00130">
    <property type="entry name" value="PAS"/>
    <property type="match status" value="2"/>
</dbReference>
<evidence type="ECO:0000256" key="8">
    <source>
        <dbReference type="PIRNR" id="PIRNR000084"/>
    </source>
</evidence>
<dbReference type="Pfam" id="PF00360">
    <property type="entry name" value="PHY"/>
    <property type="match status" value="1"/>
</dbReference>
<dbReference type="PROSITE" id="PS50109">
    <property type="entry name" value="HIS_KIN"/>
    <property type="match status" value="1"/>
</dbReference>
<dbReference type="Pfam" id="PF02518">
    <property type="entry name" value="HATPase_c"/>
    <property type="match status" value="1"/>
</dbReference>
<dbReference type="PANTHER" id="PTHR47876">
    <property type="entry name" value="OS08G0260000 PROTEIN"/>
    <property type="match status" value="1"/>
</dbReference>
<evidence type="ECO:0000256" key="6">
    <source>
        <dbReference type="ARBA" id="ARBA00023163"/>
    </source>
</evidence>
<name>A0A059UK49_9TRAC</name>
<organism evidence="14">
    <name type="scientific">Selaginella wallacei</name>
    <dbReference type="NCBI Taxonomy" id="189577"/>
    <lineage>
        <taxon>Eukaryota</taxon>
        <taxon>Viridiplantae</taxon>
        <taxon>Streptophyta</taxon>
        <taxon>Embryophyta</taxon>
        <taxon>Tracheophyta</taxon>
        <taxon>Lycopodiopsida</taxon>
        <taxon>Selaginellales</taxon>
        <taxon>Selaginellaceae</taxon>
        <taxon>Selaginella</taxon>
    </lineage>
</organism>
<dbReference type="InterPro" id="IPR035965">
    <property type="entry name" value="PAS-like_dom_sf"/>
</dbReference>
<dbReference type="SUPFAM" id="SSF55781">
    <property type="entry name" value="GAF domain-like"/>
    <property type="match status" value="2"/>
</dbReference>
<dbReference type="InterPro" id="IPR029016">
    <property type="entry name" value="GAF-like_dom_sf"/>
</dbReference>
<evidence type="ECO:0000256" key="2">
    <source>
        <dbReference type="ARBA" id="ARBA00022543"/>
    </source>
</evidence>
<evidence type="ECO:0000256" key="9">
    <source>
        <dbReference type="PIRSR" id="PIRSR000084-50"/>
    </source>
</evidence>
<evidence type="ECO:0000256" key="3">
    <source>
        <dbReference type="ARBA" id="ARBA00022606"/>
    </source>
</evidence>
<keyword evidence="5 8" id="KW-0805">Transcription regulation</keyword>
<dbReference type="PROSITE" id="PS00245">
    <property type="entry name" value="PHYTOCHROME_1"/>
    <property type="match status" value="1"/>
</dbReference>
<dbReference type="Pfam" id="PF08446">
    <property type="entry name" value="PAS_2"/>
    <property type="match status" value="1"/>
</dbReference>
<gene>
    <name evidence="14" type="primary">PHY</name>
</gene>
<keyword evidence="7 8" id="KW-0675">Receptor</keyword>
<dbReference type="InterPro" id="IPR003594">
    <property type="entry name" value="HATPase_dom"/>
</dbReference>
<keyword evidence="2 8" id="KW-0600">Photoreceptor protein</keyword>
<dbReference type="SUPFAM" id="SSF55785">
    <property type="entry name" value="PYP-like sensor domain (PAS domain)"/>
    <property type="match status" value="3"/>
</dbReference>
<comment type="PTM">
    <text evidence="9">Contains one covalently linked phytochromobilin chromophore.</text>
</comment>
<dbReference type="GO" id="GO:0009585">
    <property type="term" value="P:red, far-red light phototransduction"/>
    <property type="evidence" value="ECO:0007669"/>
    <property type="project" value="InterPro"/>
</dbReference>
<dbReference type="Gene3D" id="3.30.450.20">
    <property type="entry name" value="PAS domain"/>
    <property type="match status" value="3"/>
</dbReference>
<dbReference type="InterPro" id="IPR036890">
    <property type="entry name" value="HATPase_C_sf"/>
</dbReference>
<dbReference type="PRINTS" id="PR01033">
    <property type="entry name" value="PHYTOCHROME"/>
</dbReference>
<dbReference type="FunFam" id="3.30.565.10:FF:000044">
    <property type="entry name" value="Phytochrome"/>
    <property type="match status" value="1"/>
</dbReference>
<dbReference type="CDD" id="cd16932">
    <property type="entry name" value="HATPase_Phy-like"/>
    <property type="match status" value="1"/>
</dbReference>
<dbReference type="CDD" id="cd00082">
    <property type="entry name" value="HisKA"/>
    <property type="match status" value="1"/>
</dbReference>
<dbReference type="InterPro" id="IPR044767">
    <property type="entry name" value="Phy_HATPase-like"/>
</dbReference>
<dbReference type="InterPro" id="IPR013767">
    <property type="entry name" value="PAS_fold"/>
</dbReference>
<dbReference type="InterPro" id="IPR043150">
    <property type="entry name" value="Phytochrome_PHY_sf"/>
</dbReference>
<dbReference type="Gene3D" id="3.30.450.270">
    <property type="match status" value="1"/>
</dbReference>
<feature type="domain" description="Phytochrome chromophore attachment site" evidence="11">
    <location>
        <begin position="218"/>
        <end position="395"/>
    </location>
</feature>
<comment type="similarity">
    <text evidence="1 8">Belongs to the phytochrome family.</text>
</comment>
<dbReference type="InterPro" id="IPR013516">
    <property type="entry name" value="Phyto_chromo_BS"/>
</dbReference>
<protein>
    <recommendedName>
        <fullName evidence="8">Phytochrome</fullName>
    </recommendedName>
</protein>
<dbReference type="SMART" id="SM00388">
    <property type="entry name" value="HisKA"/>
    <property type="match status" value="1"/>
</dbReference>
<dbReference type="AlphaFoldDB" id="A0A059UK49"/>
<feature type="domain" description="Histidine kinase" evidence="12">
    <location>
        <begin position="905"/>
        <end position="1125"/>
    </location>
</feature>
<dbReference type="InterPro" id="IPR012129">
    <property type="entry name" value="Phytochrome_A-E"/>
</dbReference>
<feature type="binding site" description="covalent" evidence="9">
    <location>
        <position position="323"/>
    </location>
    <ligand>
        <name>phytochromobilin</name>
        <dbReference type="ChEBI" id="CHEBI:189064"/>
    </ligand>
</feature>
<dbReference type="GO" id="GO:0009584">
    <property type="term" value="P:detection of visible light"/>
    <property type="evidence" value="ECO:0007669"/>
    <property type="project" value="InterPro"/>
</dbReference>
<dbReference type="GO" id="GO:0009881">
    <property type="term" value="F:photoreceptor activity"/>
    <property type="evidence" value="ECO:0007669"/>
    <property type="project" value="UniProtKB-KW"/>
</dbReference>
<dbReference type="InterPro" id="IPR013515">
    <property type="entry name" value="Phytochrome_cen-reg"/>
</dbReference>
<dbReference type="Pfam" id="PF00989">
    <property type="entry name" value="PAS"/>
    <property type="match status" value="2"/>
</dbReference>
<dbReference type="PROSITE" id="PS50046">
    <property type="entry name" value="PHYTOCHROME_2"/>
    <property type="match status" value="1"/>
</dbReference>
<dbReference type="PROSITE" id="PS50112">
    <property type="entry name" value="PAS"/>
    <property type="match status" value="2"/>
</dbReference>
<accession>A0A059UK49</accession>
<dbReference type="SMART" id="SM00387">
    <property type="entry name" value="HATPase_c"/>
    <property type="match status" value="1"/>
</dbReference>
<dbReference type="GO" id="GO:0017006">
    <property type="term" value="P:protein-tetrapyrrole linkage"/>
    <property type="evidence" value="ECO:0007669"/>
    <property type="project" value="InterPro"/>
</dbReference>
<dbReference type="InterPro" id="IPR003661">
    <property type="entry name" value="HisK_dim/P_dom"/>
</dbReference>
<dbReference type="InterPro" id="IPR000014">
    <property type="entry name" value="PAS"/>
</dbReference>
<feature type="region of interest" description="Disordered" evidence="10">
    <location>
        <begin position="1"/>
        <end position="22"/>
    </location>
</feature>
<dbReference type="InterPro" id="IPR016132">
    <property type="entry name" value="Phyto_chromo_attachment"/>
</dbReference>
<evidence type="ECO:0000256" key="4">
    <source>
        <dbReference type="ARBA" id="ARBA00022991"/>
    </source>
</evidence>
<dbReference type="Gene3D" id="3.30.450.40">
    <property type="match status" value="1"/>
</dbReference>
<evidence type="ECO:0000256" key="10">
    <source>
        <dbReference type="SAM" id="MobiDB-lite"/>
    </source>
</evidence>
<sequence length="1139" mass="125330">MSGTKLTYSSGSSGKSKHSVRVAQTTADAKLHAVYEESGESGDSFDYSRSVKATKATGESIPAQAVTAYLQRMQRGGLVQPFGCMLAVEEGSFRVLAYSENAPELLDVAPQAVPSVGQHEGVLRVGTDARTLFTPASAASLQKAAGAVDVSMLNPISVNCRSSGKAFYAIVHRVDIGLVLDFEPLRPTETAVSAAGALQSHKLAAKAISRLQSLPGGDIGLLCDTVVEEVRELTGYDRVMAYKFHDDEHGEVVAEIRRSDLEPYLGLHYPATDIPQASRFLFMKNRVRMIADCSAQPVKIIQDPSLRQPISLAGSTLRAPHGCHAQYMGNMGSVASLVMAVIINDTDDDSGGASSRGQQQQQQKGRKLWGLVVCHHTTPRSVPFPLRSACEFLMQVFGLQLNMEVELASQLREKHILRTQTLLCDMLLRDAPIGIVSQSPNIMDLVKCDGAALYYGKRFWLLGTTPSEAQIKDIADWLLEHHKDSTGLSTDSLADAGYPGAASLGDEVCGMAAAKITAKDFLFWFRSHTAKEIKWGGAKHDPDDRDDGRKMHPRSSFKAFLEVVKRRSLPWEDVEMDAIHSLQLILRGSFQDIDDSDTKTMIHARLNDLKLQGMDELSTVANEMVRLIETATAPILAVDSSGFINGWNAKVAELTGLPVGEAMGRSLAKELVLDESAEEVERLLYLALQGEEERNVEIRLKTFGSQKEKGAVILVVNACSSRDVADNVVGVCFVGQDVTGQRVVMDKFTRIQGDYKAIVQNPNPLIPPIFGADEVGYCAEWNPAMEKLSGWKREEVVGKMLVGEIFGVHMMHCRLKGQDAVTKFMIVLNSAADGQDTEKFPFAFFDRQGKYVEALLTATKRTDAEGAITGVFCFLHIASIELQQALTVQRATEKVALAKLKELAYIRQEIKNPLYGIMFTRNLMESTDLSDDQKQLVETGAVCEKQIRKILDDMDLESIEDGYLELDTAEFMMGTVMDAVVSQGMITSREKNLQLIRETPKEIKAMYLYGDQVRLQQVLADFLLNAIRFTPSSENWVGIKVAPSRKRLGGGVHVMHLEYRIMHPGVGLPEELVQEMFDRGRGMTQEGLGLSMCRKLVKLMNGDVQYIREPGKNYFLVTLELPLAQRDDAGSVKFQAAAS</sequence>
<dbReference type="Gene3D" id="3.30.565.10">
    <property type="entry name" value="Histidine kinase-like ATPase, C-terminal domain"/>
    <property type="match status" value="1"/>
</dbReference>
<evidence type="ECO:0000259" key="13">
    <source>
        <dbReference type="PROSITE" id="PS50112"/>
    </source>
</evidence>
<comment type="function">
    <text evidence="8">Regulatory photoreceptor which exists in two forms that are reversibly interconvertible by light: the Pr form that absorbs maximally in the red region of the spectrum and the Pfr form that absorbs maximally in the far-red region.</text>
</comment>
<dbReference type="InterPro" id="IPR005467">
    <property type="entry name" value="His_kinase_dom"/>
</dbReference>
<dbReference type="FunFam" id="3.30.450.20:FF:000039">
    <property type="entry name" value="Phytochrome"/>
    <property type="match status" value="1"/>
</dbReference>
<feature type="domain" description="PAS" evidence="13">
    <location>
        <begin position="754"/>
        <end position="806"/>
    </location>
</feature>
<dbReference type="SMART" id="SM00065">
    <property type="entry name" value="GAF"/>
    <property type="match status" value="1"/>
</dbReference>
<dbReference type="GO" id="GO:0006355">
    <property type="term" value="P:regulation of DNA-templated transcription"/>
    <property type="evidence" value="ECO:0007669"/>
    <property type="project" value="InterPro"/>
</dbReference>
<evidence type="ECO:0000313" key="14">
    <source>
        <dbReference type="EMBL" id="AHZ63973.1"/>
    </source>
</evidence>
<evidence type="ECO:0000256" key="1">
    <source>
        <dbReference type="ARBA" id="ARBA00008235"/>
    </source>
</evidence>